<feature type="domain" description="MoaB/Mog" evidence="5">
    <location>
        <begin position="195"/>
        <end position="339"/>
    </location>
</feature>
<dbReference type="GO" id="GO:0072579">
    <property type="term" value="P:glycine receptor clustering"/>
    <property type="evidence" value="ECO:0007669"/>
    <property type="project" value="TreeGrafter"/>
</dbReference>
<evidence type="ECO:0000313" key="6">
    <source>
        <dbReference type="EMBL" id="CAB3398931.1"/>
    </source>
</evidence>
<dbReference type="GO" id="GO:0007529">
    <property type="term" value="P:establishment of synaptic specificity at neuromuscular junction"/>
    <property type="evidence" value="ECO:0007669"/>
    <property type="project" value="TreeGrafter"/>
</dbReference>
<gene>
    <name evidence="6" type="ORF">CBOVIS_LOCUS2153</name>
</gene>
<evidence type="ECO:0000313" key="7">
    <source>
        <dbReference type="Proteomes" id="UP000494206"/>
    </source>
</evidence>
<dbReference type="FunFam" id="3.40.980.10:FF:000001">
    <property type="entry name" value="Molybdopterin molybdenumtransferase"/>
    <property type="match status" value="2"/>
</dbReference>
<dbReference type="GO" id="GO:0099634">
    <property type="term" value="C:postsynaptic specialization membrane"/>
    <property type="evidence" value="ECO:0007669"/>
    <property type="project" value="GOC"/>
</dbReference>
<sequence length="863" mass="93168">MTGIVNRPRCSEFPAVEMDFALQLIEKTAAKQEQCTRNVPLVDVAPGMVLAERILAPNDIPKMPTSMKDGYAVKYSDCPGTLKMVGVSIAGATNTRTILPGECVRISTGGVVPCGADAVVMVEDTEVERYEGDEELEIRVLKSVEPDQDIRQKGSDMKKGEMLLDVGCEIGPSEIGLLRSFGIFGIKIYKPPTVSIISTGNELRRWQAQELDDGFIFDSNGPQLKALFESFGFEAIEPVIVADKPDCIESAIRQAARLSSVIVTTGGVSMGEKDHLKLVLKRRLGLRIRFGRVWMKPGLPCTFADGEIAGRHVTVFALPGNPVSSYVCAHLFAIPFLKGVSGHRKIHATEIKVKISRSIKLGIRPEYCRAWLEHSPKELLPIAHVTGEQVSSRLASLVGAQVLLKLPSNEKQLEINSGEIVDALNLQCPVVKRPRVSEWPAVTMREALDSIDKVSRDFLPETKAYPVAALQCGRILAEQIHASENIPIARVSTKDGYAVRAEDGAGKRKVLGASFAGAPYDKIVEPGFCSKISTGAILPPGSDSVVPIEDTNVDEIEGDREKVINISVVPLAGDNIREPGSDVEEGQLLLDIGCELGAAEIGLLNSCGIQAVEVFCKPRICVVSTGNELVEAAEEAVPLGKVRDSNRPQLISLFQSQGFKPIDVGIVRDTQSEIEKSLRLASRYASVIVTTGGVSMGDKDFMKDVLRKMGFQILFGRVWMKPGLPCTFATGEIDGNKVAVFALPGNPVSSFVCAHLFVTPFVRSLAGCVSNQPSVIKVQLSHGITLGPRPEYCRGWIDSKSSPPSSSSSSSILPTATITGNQISSRLMSLVGAQLLLILPEKTGEKTRIERGETVDAIVISKI</sequence>
<comment type="similarity">
    <text evidence="2">In the N-terminal section; belongs to the MoaB/Mog family.</text>
</comment>
<dbReference type="GO" id="GO:0098970">
    <property type="term" value="P:postsynaptic neurotransmitter receptor diffusion trapping"/>
    <property type="evidence" value="ECO:0007669"/>
    <property type="project" value="TreeGrafter"/>
</dbReference>
<comment type="pathway">
    <text evidence="1">Cofactor biosynthesis; molybdopterin biosynthesis.</text>
</comment>
<dbReference type="GO" id="GO:0005829">
    <property type="term" value="C:cytosol"/>
    <property type="evidence" value="ECO:0007669"/>
    <property type="project" value="TreeGrafter"/>
</dbReference>
<evidence type="ECO:0000259" key="5">
    <source>
        <dbReference type="SMART" id="SM00852"/>
    </source>
</evidence>
<dbReference type="SUPFAM" id="SSF53218">
    <property type="entry name" value="Molybdenum cofactor biosynthesis proteins"/>
    <property type="match status" value="2"/>
</dbReference>
<organism evidence="6 7">
    <name type="scientific">Caenorhabditis bovis</name>
    <dbReference type="NCBI Taxonomy" id="2654633"/>
    <lineage>
        <taxon>Eukaryota</taxon>
        <taxon>Metazoa</taxon>
        <taxon>Ecdysozoa</taxon>
        <taxon>Nematoda</taxon>
        <taxon>Chromadorea</taxon>
        <taxon>Rhabditida</taxon>
        <taxon>Rhabditina</taxon>
        <taxon>Rhabditomorpha</taxon>
        <taxon>Rhabditoidea</taxon>
        <taxon>Rhabditidae</taxon>
        <taxon>Peloderinae</taxon>
        <taxon>Caenorhabditis</taxon>
    </lineage>
</organism>
<dbReference type="InterPro" id="IPR001453">
    <property type="entry name" value="MoaB/Mog_dom"/>
</dbReference>
<keyword evidence="7" id="KW-1185">Reference proteome</keyword>
<dbReference type="Pfam" id="PF03453">
    <property type="entry name" value="MoeA_N"/>
    <property type="match status" value="2"/>
</dbReference>
<dbReference type="InterPro" id="IPR038987">
    <property type="entry name" value="MoeA-like"/>
</dbReference>
<accession>A0A8S1EFI7</accession>
<dbReference type="PANTHER" id="PTHR10192:SF5">
    <property type="entry name" value="GEPHYRIN"/>
    <property type="match status" value="1"/>
</dbReference>
<dbReference type="PROSITE" id="PS01079">
    <property type="entry name" value="MOCF_BIOSYNTHESIS_2"/>
    <property type="match status" value="2"/>
</dbReference>
<dbReference type="SUPFAM" id="SSF63867">
    <property type="entry name" value="MoeA C-terminal domain-like"/>
    <property type="match status" value="2"/>
</dbReference>
<evidence type="ECO:0000256" key="4">
    <source>
        <dbReference type="ARBA" id="ARBA00023150"/>
    </source>
</evidence>
<name>A0A8S1EFI7_9PELO</name>
<dbReference type="SUPFAM" id="SSF63882">
    <property type="entry name" value="MoeA N-terminal region -like"/>
    <property type="match status" value="2"/>
</dbReference>
<evidence type="ECO:0000256" key="2">
    <source>
        <dbReference type="ARBA" id="ARBA00007589"/>
    </source>
</evidence>
<dbReference type="NCBIfam" id="TIGR00177">
    <property type="entry name" value="molyb_syn"/>
    <property type="match status" value="1"/>
</dbReference>
<protein>
    <recommendedName>
        <fullName evidence="5">MoaB/Mog domain-containing protein</fullName>
    </recommendedName>
</protein>
<dbReference type="InterPro" id="IPR005110">
    <property type="entry name" value="MoeA_linker/N"/>
</dbReference>
<dbReference type="InterPro" id="IPR036688">
    <property type="entry name" value="MoeA_C_domain_IV_sf"/>
</dbReference>
<dbReference type="PANTHER" id="PTHR10192">
    <property type="entry name" value="MOLYBDOPTERIN BIOSYNTHESIS PROTEIN"/>
    <property type="match status" value="1"/>
</dbReference>
<dbReference type="Gene3D" id="2.40.340.10">
    <property type="entry name" value="MoeA, C-terminal, domain IV"/>
    <property type="match status" value="2"/>
</dbReference>
<dbReference type="InterPro" id="IPR005111">
    <property type="entry name" value="MoeA_C_domain_IV"/>
</dbReference>
<dbReference type="Pfam" id="PF03454">
    <property type="entry name" value="MoeA_C"/>
    <property type="match status" value="2"/>
</dbReference>
<feature type="domain" description="MoaB/Mog" evidence="5">
    <location>
        <begin position="621"/>
        <end position="764"/>
    </location>
</feature>
<evidence type="ECO:0000256" key="1">
    <source>
        <dbReference type="ARBA" id="ARBA00005046"/>
    </source>
</evidence>
<dbReference type="InterPro" id="IPR008284">
    <property type="entry name" value="MoCF_biosynth_CS"/>
</dbReference>
<dbReference type="CDD" id="cd00887">
    <property type="entry name" value="MoeA"/>
    <property type="match status" value="2"/>
</dbReference>
<dbReference type="GO" id="GO:0006777">
    <property type="term" value="P:Mo-molybdopterin cofactor biosynthetic process"/>
    <property type="evidence" value="ECO:0007669"/>
    <property type="project" value="UniProtKB-KW"/>
</dbReference>
<dbReference type="InterPro" id="IPR036135">
    <property type="entry name" value="MoeA_linker/N_sf"/>
</dbReference>
<dbReference type="Gene3D" id="3.40.980.10">
    <property type="entry name" value="MoaB/Mog-like domain"/>
    <property type="match status" value="2"/>
</dbReference>
<dbReference type="OrthoDB" id="4349954at2759"/>
<dbReference type="Gene3D" id="2.170.190.11">
    <property type="entry name" value="Molybdopterin biosynthesis moea protein, domain 3"/>
    <property type="match status" value="2"/>
</dbReference>
<reference evidence="6 7" key="1">
    <citation type="submission" date="2020-04" db="EMBL/GenBank/DDBJ databases">
        <authorList>
            <person name="Laetsch R D."/>
            <person name="Stevens L."/>
            <person name="Kumar S."/>
            <person name="Blaxter L. M."/>
        </authorList>
    </citation>
    <scope>NUCLEOTIDE SEQUENCE [LARGE SCALE GENOMIC DNA]</scope>
</reference>
<dbReference type="Gene3D" id="3.90.105.10">
    <property type="entry name" value="Molybdopterin biosynthesis moea protein, domain 2"/>
    <property type="match status" value="2"/>
</dbReference>
<dbReference type="InterPro" id="IPR036425">
    <property type="entry name" value="MoaB/Mog-like_dom_sf"/>
</dbReference>
<dbReference type="GO" id="GO:0097112">
    <property type="term" value="P:gamma-aminobutyric acid receptor clustering"/>
    <property type="evidence" value="ECO:0007669"/>
    <property type="project" value="TreeGrafter"/>
</dbReference>
<evidence type="ECO:0000256" key="3">
    <source>
        <dbReference type="ARBA" id="ARBA00008339"/>
    </source>
</evidence>
<dbReference type="AlphaFoldDB" id="A0A8S1EFI7"/>
<dbReference type="GO" id="GO:0061599">
    <property type="term" value="F:molybdopterin molybdotransferase activity"/>
    <property type="evidence" value="ECO:0007669"/>
    <property type="project" value="TreeGrafter"/>
</dbReference>
<dbReference type="GO" id="GO:0030425">
    <property type="term" value="C:dendrite"/>
    <property type="evidence" value="ECO:0007669"/>
    <property type="project" value="TreeGrafter"/>
</dbReference>
<dbReference type="EMBL" id="CADEPM010000001">
    <property type="protein sequence ID" value="CAB3398931.1"/>
    <property type="molecule type" value="Genomic_DNA"/>
</dbReference>
<dbReference type="SMART" id="SM00852">
    <property type="entry name" value="MoCF_biosynth"/>
    <property type="match status" value="2"/>
</dbReference>
<comment type="caution">
    <text evidence="6">The sequence shown here is derived from an EMBL/GenBank/DDBJ whole genome shotgun (WGS) entry which is preliminary data.</text>
</comment>
<dbReference type="FunFam" id="2.170.190.11:FF:000001">
    <property type="entry name" value="Molybdopterin molybdenumtransferase"/>
    <property type="match status" value="2"/>
</dbReference>
<keyword evidence="4" id="KW-0501">Molybdenum cofactor biosynthesis</keyword>
<comment type="similarity">
    <text evidence="3">In the C-terminal section; belongs to the MoeA family.</text>
</comment>
<dbReference type="Proteomes" id="UP000494206">
    <property type="component" value="Unassembled WGS sequence"/>
</dbReference>
<proteinExistence type="inferred from homology"/>
<dbReference type="Pfam" id="PF00994">
    <property type="entry name" value="MoCF_biosynth"/>
    <property type="match status" value="2"/>
</dbReference>